<sequence length="60" mass="6647">MTSEKKSEISEAISAASAQLIEALKAGKSEALTRYLEVMGRFRTYSFHNVLLIASQRLVT</sequence>
<dbReference type="AlphaFoldDB" id="A0A4Q7XZG9"/>
<dbReference type="RefSeq" id="WP_130425350.1">
    <property type="nucleotide sequence ID" value="NZ_SHKW01000008.1"/>
</dbReference>
<accession>A0A4Q7XZG9</accession>
<protein>
    <submittedName>
        <fullName evidence="1">Uncharacterized protein</fullName>
    </submittedName>
</protein>
<name>A0A4Q7XZG9_9BACT</name>
<dbReference type="EMBL" id="SHKW01000008">
    <property type="protein sequence ID" value="RZU28943.1"/>
    <property type="molecule type" value="Genomic_DNA"/>
</dbReference>
<proteinExistence type="predicted"/>
<organism evidence="1 2">
    <name type="scientific">Edaphobacter modestus</name>
    <dbReference type="NCBI Taxonomy" id="388466"/>
    <lineage>
        <taxon>Bacteria</taxon>
        <taxon>Pseudomonadati</taxon>
        <taxon>Acidobacteriota</taxon>
        <taxon>Terriglobia</taxon>
        <taxon>Terriglobales</taxon>
        <taxon>Acidobacteriaceae</taxon>
        <taxon>Edaphobacter</taxon>
    </lineage>
</organism>
<gene>
    <name evidence="1" type="ORF">BDD14_6529</name>
</gene>
<evidence type="ECO:0000313" key="2">
    <source>
        <dbReference type="Proteomes" id="UP000292958"/>
    </source>
</evidence>
<evidence type="ECO:0000313" key="1">
    <source>
        <dbReference type="EMBL" id="RZU28943.1"/>
    </source>
</evidence>
<dbReference type="Proteomes" id="UP000292958">
    <property type="component" value="Unassembled WGS sequence"/>
</dbReference>
<comment type="caution">
    <text evidence="1">The sequence shown here is derived from an EMBL/GenBank/DDBJ whole genome shotgun (WGS) entry which is preliminary data.</text>
</comment>
<reference evidence="1 2" key="1">
    <citation type="submission" date="2019-02" db="EMBL/GenBank/DDBJ databases">
        <title>Genomic Encyclopedia of Archaeal and Bacterial Type Strains, Phase II (KMG-II): from individual species to whole genera.</title>
        <authorList>
            <person name="Goeker M."/>
        </authorList>
    </citation>
    <scope>NUCLEOTIDE SEQUENCE [LARGE SCALE GENOMIC DNA]</scope>
    <source>
        <strain evidence="1 2">DSM 18101</strain>
    </source>
</reference>
<keyword evidence="2" id="KW-1185">Reference proteome</keyword>